<evidence type="ECO:0000313" key="3">
    <source>
        <dbReference type="Proteomes" id="UP000799772"/>
    </source>
</evidence>
<gene>
    <name evidence="2" type="ORF">NA57DRAFT_67376</name>
</gene>
<dbReference type="Proteomes" id="UP000799772">
    <property type="component" value="Unassembled WGS sequence"/>
</dbReference>
<dbReference type="Pfam" id="PF13649">
    <property type="entry name" value="Methyltransf_25"/>
    <property type="match status" value="1"/>
</dbReference>
<organism evidence="2 3">
    <name type="scientific">Rhizodiscina lignyota</name>
    <dbReference type="NCBI Taxonomy" id="1504668"/>
    <lineage>
        <taxon>Eukaryota</taxon>
        <taxon>Fungi</taxon>
        <taxon>Dikarya</taxon>
        <taxon>Ascomycota</taxon>
        <taxon>Pezizomycotina</taxon>
        <taxon>Dothideomycetes</taxon>
        <taxon>Pleosporomycetidae</taxon>
        <taxon>Aulographales</taxon>
        <taxon>Rhizodiscinaceae</taxon>
        <taxon>Rhizodiscina</taxon>
    </lineage>
</organism>
<dbReference type="InterPro" id="IPR041698">
    <property type="entry name" value="Methyltransf_25"/>
</dbReference>
<dbReference type="AlphaFoldDB" id="A0A9P4M4D4"/>
<protein>
    <recommendedName>
        <fullName evidence="1">Methyltransferase domain-containing protein</fullName>
    </recommendedName>
</protein>
<keyword evidence="3" id="KW-1185">Reference proteome</keyword>
<evidence type="ECO:0000313" key="2">
    <source>
        <dbReference type="EMBL" id="KAF2096763.1"/>
    </source>
</evidence>
<dbReference type="Gene3D" id="3.40.50.150">
    <property type="entry name" value="Vaccinia Virus protein VP39"/>
    <property type="match status" value="1"/>
</dbReference>
<evidence type="ECO:0000259" key="1">
    <source>
        <dbReference type="Pfam" id="PF13649"/>
    </source>
</evidence>
<dbReference type="CDD" id="cd02440">
    <property type="entry name" value="AdoMet_MTases"/>
    <property type="match status" value="1"/>
</dbReference>
<proteinExistence type="predicted"/>
<dbReference type="EMBL" id="ML978129">
    <property type="protein sequence ID" value="KAF2096763.1"/>
    <property type="molecule type" value="Genomic_DNA"/>
</dbReference>
<comment type="caution">
    <text evidence="2">The sequence shown here is derived from an EMBL/GenBank/DDBJ whole genome shotgun (WGS) entry which is preliminary data.</text>
</comment>
<dbReference type="OrthoDB" id="2013972at2759"/>
<accession>A0A9P4M4D4</accession>
<dbReference type="PANTHER" id="PTHR43591:SF50">
    <property type="entry name" value="METHYLTRANSFERASE DOMAIN-CONTAINING PROTEIN-RELATED"/>
    <property type="match status" value="1"/>
</dbReference>
<reference evidence="2" key="1">
    <citation type="journal article" date="2020" name="Stud. Mycol.">
        <title>101 Dothideomycetes genomes: a test case for predicting lifestyles and emergence of pathogens.</title>
        <authorList>
            <person name="Haridas S."/>
            <person name="Albert R."/>
            <person name="Binder M."/>
            <person name="Bloem J."/>
            <person name="Labutti K."/>
            <person name="Salamov A."/>
            <person name="Andreopoulos B."/>
            <person name="Baker S."/>
            <person name="Barry K."/>
            <person name="Bills G."/>
            <person name="Bluhm B."/>
            <person name="Cannon C."/>
            <person name="Castanera R."/>
            <person name="Culley D."/>
            <person name="Daum C."/>
            <person name="Ezra D."/>
            <person name="Gonzalez J."/>
            <person name="Henrissat B."/>
            <person name="Kuo A."/>
            <person name="Liang C."/>
            <person name="Lipzen A."/>
            <person name="Lutzoni F."/>
            <person name="Magnuson J."/>
            <person name="Mondo S."/>
            <person name="Nolan M."/>
            <person name="Ohm R."/>
            <person name="Pangilinan J."/>
            <person name="Park H.-J."/>
            <person name="Ramirez L."/>
            <person name="Alfaro M."/>
            <person name="Sun H."/>
            <person name="Tritt A."/>
            <person name="Yoshinaga Y."/>
            <person name="Zwiers L.-H."/>
            <person name="Turgeon B."/>
            <person name="Goodwin S."/>
            <person name="Spatafora J."/>
            <person name="Crous P."/>
            <person name="Grigoriev I."/>
        </authorList>
    </citation>
    <scope>NUCLEOTIDE SEQUENCE</scope>
    <source>
        <strain evidence="2">CBS 133067</strain>
    </source>
</reference>
<dbReference type="PANTHER" id="PTHR43591">
    <property type="entry name" value="METHYLTRANSFERASE"/>
    <property type="match status" value="1"/>
</dbReference>
<sequence>MDQARGTTASSGSSSQSLDAGFSASNPFMLLHGRRYLRELPYPLPCDLVELQRQNLYTHLATAVFGTPLCCPQLIQRPPRKVLELACGAGYWSSLCHDLFTGLGKPDVEFVGLDIVSVAPNMRKHGMNWRFVQHDMRDVPLPFMDDEFDLVMMKDLSIVVPVGIPSERLLDEALRILRPGGVLEWWECDYSIRSLLPHPRPPVTSRSKRPQDLEQAVVTGTFVITPATPFAARVTNKYLQDYNGWIQTTLDKRQLAPTPCSRMGPTLLQEPDALSDVDWRRVAIPLGTANPPPSADGIDDGSIAVLETANGQRPLDAAPLTEDQLAFRHTALQIIVQLIESLEPLLKEASGKSGEEWGRWWTWMMADLLDNSGASNGECLEIGSWWAKKV</sequence>
<dbReference type="SUPFAM" id="SSF53335">
    <property type="entry name" value="S-adenosyl-L-methionine-dependent methyltransferases"/>
    <property type="match status" value="1"/>
</dbReference>
<dbReference type="InterPro" id="IPR029063">
    <property type="entry name" value="SAM-dependent_MTases_sf"/>
</dbReference>
<name>A0A9P4M4D4_9PEZI</name>
<feature type="domain" description="Methyltransferase" evidence="1">
    <location>
        <begin position="82"/>
        <end position="181"/>
    </location>
</feature>